<reference evidence="2" key="2">
    <citation type="journal article" date="2014" name="Int. J. Syst. Evol. Microbiol.">
        <title>Complete genome of a new Firmicutes species belonging to the dominant human colonic microbiota ('Ruminococcus bicirculans') reveals two chromosomes and a selective capacity to utilize plant glucans.</title>
        <authorList>
            <consortium name="NISC Comparative Sequencing Program"/>
            <person name="Wegmann U."/>
            <person name="Louis P."/>
            <person name="Goesmann A."/>
            <person name="Henrissat B."/>
            <person name="Duncan S.H."/>
            <person name="Flint H.J."/>
        </authorList>
    </citation>
    <scope>NUCLEOTIDE SEQUENCE</scope>
    <source>
        <strain evidence="2">CCM 7403</strain>
    </source>
</reference>
<dbReference type="CDD" id="cd04301">
    <property type="entry name" value="NAT_SF"/>
    <property type="match status" value="1"/>
</dbReference>
<dbReference type="SUPFAM" id="SSF55729">
    <property type="entry name" value="Acyl-CoA N-acyltransferases (Nat)"/>
    <property type="match status" value="1"/>
</dbReference>
<dbReference type="Proteomes" id="UP000630594">
    <property type="component" value="Unassembled WGS sequence"/>
</dbReference>
<keyword evidence="3" id="KW-0808">Transferase</keyword>
<dbReference type="GO" id="GO:0016747">
    <property type="term" value="F:acyltransferase activity, transferring groups other than amino-acyl groups"/>
    <property type="evidence" value="ECO:0007669"/>
    <property type="project" value="InterPro"/>
</dbReference>
<evidence type="ECO:0000259" key="1">
    <source>
        <dbReference type="PROSITE" id="PS51186"/>
    </source>
</evidence>
<dbReference type="OrthoDB" id="9797178at2"/>
<dbReference type="RefSeq" id="WP_135832150.1">
    <property type="nucleotide sequence ID" value="NZ_BMCK01000002.1"/>
</dbReference>
<keyword evidence="5" id="KW-1185">Reference proteome</keyword>
<dbReference type="EMBL" id="CP038462">
    <property type="protein sequence ID" value="QCC77104.1"/>
    <property type="molecule type" value="Genomic_DNA"/>
</dbReference>
<dbReference type="InterPro" id="IPR000182">
    <property type="entry name" value="GNAT_dom"/>
</dbReference>
<gene>
    <name evidence="3" type="ORF">E2C04_07565</name>
    <name evidence="2" type="ORF">GCM10007231_18530</name>
</gene>
<evidence type="ECO:0000313" key="3">
    <source>
        <dbReference type="EMBL" id="QCC77104.1"/>
    </source>
</evidence>
<accession>A0A4P7UBL2</accession>
<evidence type="ECO:0000313" key="4">
    <source>
        <dbReference type="Proteomes" id="UP000297025"/>
    </source>
</evidence>
<dbReference type="Pfam" id="PF00583">
    <property type="entry name" value="Acetyltransf_1"/>
    <property type="match status" value="1"/>
</dbReference>
<dbReference type="Proteomes" id="UP000297025">
    <property type="component" value="Chromosome"/>
</dbReference>
<dbReference type="EMBL" id="BMCK01000002">
    <property type="protein sequence ID" value="GGD19672.1"/>
    <property type="molecule type" value="Genomic_DNA"/>
</dbReference>
<dbReference type="Gene3D" id="3.40.630.30">
    <property type="match status" value="1"/>
</dbReference>
<dbReference type="KEGG" id="ndp:E2C04_07565"/>
<reference evidence="5" key="3">
    <citation type="journal article" date="2019" name="Int. J. Syst. Evol. Microbiol.">
        <title>The Global Catalogue of Microorganisms (GCM) 10K type strain sequencing project: providing services to taxonomists for standard genome sequencing and annotation.</title>
        <authorList>
            <consortium name="The Broad Institute Genomics Platform"/>
            <consortium name="The Broad Institute Genome Sequencing Center for Infectious Disease"/>
            <person name="Wu L."/>
            <person name="Ma J."/>
        </authorList>
    </citation>
    <scope>NUCLEOTIDE SEQUENCE [LARGE SCALE GENOMIC DNA]</scope>
    <source>
        <strain evidence="5">CCM 7403</strain>
    </source>
</reference>
<feature type="domain" description="N-acetyltransferase" evidence="1">
    <location>
        <begin position="8"/>
        <end position="169"/>
    </location>
</feature>
<reference evidence="2" key="5">
    <citation type="submission" date="2024-05" db="EMBL/GenBank/DDBJ databases">
        <authorList>
            <person name="Sun Q."/>
            <person name="Sedlacek I."/>
        </authorList>
    </citation>
    <scope>NUCLEOTIDE SEQUENCE</scope>
    <source>
        <strain evidence="2">CCM 7403</strain>
    </source>
</reference>
<reference evidence="3" key="4">
    <citation type="submission" date="2019-03" db="EMBL/GenBank/DDBJ databases">
        <authorList>
            <person name="Huang Y."/>
        </authorList>
    </citation>
    <scope>NUCLEOTIDE SEQUENCE</scope>
    <source>
        <strain evidence="3">JCM 16608</strain>
    </source>
</reference>
<evidence type="ECO:0000313" key="2">
    <source>
        <dbReference type="EMBL" id="GGD19672.1"/>
    </source>
</evidence>
<protein>
    <submittedName>
        <fullName evidence="2 3">N-acetyltransferase</fullName>
    </submittedName>
</protein>
<reference evidence="3 4" key="1">
    <citation type="journal article" date="2008" name="Int. J. Syst. Evol. Microbiol.">
        <title>Nocardioides daphniae sp. nov., isolated from Daphnia cucullata (Crustacea: Cladocera).</title>
        <authorList>
            <person name="Toth E.M."/>
            <person name="Keki Z."/>
            <person name="Homonnay Z.G."/>
            <person name="Borsodi A.K."/>
            <person name="Marialigeti K."/>
            <person name="Schumann P."/>
        </authorList>
    </citation>
    <scope>NUCLEOTIDE SEQUENCE [LARGE SCALE GENOMIC DNA]</scope>
    <source>
        <strain evidence="3 4">JCM 16608</strain>
    </source>
</reference>
<sequence>MGLRSNGVKVRAGRVADAVAVRELVEVAFGSEEGRVINSALSELDARGLSQTFFVAVDRDGASRGAERVVGVVGLSRAWVDARRRLVDVLVLSPLAVLPEVQGRGVGAALLKECVTYGDEVGAPMIVLEGDPRYYGVRGWVEGASRGIERPSERIPAAAFQVRLLKTHDAWMAGRLVYPDTWWRHDVVGLRDPQLAEIEAALGDHS</sequence>
<evidence type="ECO:0000313" key="5">
    <source>
        <dbReference type="Proteomes" id="UP000630594"/>
    </source>
</evidence>
<dbReference type="InterPro" id="IPR016181">
    <property type="entry name" value="Acyl_CoA_acyltransferase"/>
</dbReference>
<dbReference type="PROSITE" id="PS51186">
    <property type="entry name" value="GNAT"/>
    <property type="match status" value="1"/>
</dbReference>
<dbReference type="AlphaFoldDB" id="A0A4P7UBL2"/>
<name>A0A4P7UBL2_9ACTN</name>
<organism evidence="3 4">
    <name type="scientific">Nocardioides daphniae</name>
    <dbReference type="NCBI Taxonomy" id="402297"/>
    <lineage>
        <taxon>Bacteria</taxon>
        <taxon>Bacillati</taxon>
        <taxon>Actinomycetota</taxon>
        <taxon>Actinomycetes</taxon>
        <taxon>Propionibacteriales</taxon>
        <taxon>Nocardioidaceae</taxon>
        <taxon>Nocardioides</taxon>
    </lineage>
</organism>
<proteinExistence type="predicted"/>